<feature type="chain" id="PRO_5041961183" evidence="1">
    <location>
        <begin position="21"/>
        <end position="208"/>
    </location>
</feature>
<feature type="signal peptide" evidence="1">
    <location>
        <begin position="1"/>
        <end position="20"/>
    </location>
</feature>
<accession>A0AAD4MQL5</accession>
<dbReference type="Proteomes" id="UP001201812">
    <property type="component" value="Unassembled WGS sequence"/>
</dbReference>
<keyword evidence="1" id="KW-0732">Signal</keyword>
<keyword evidence="3" id="KW-1185">Reference proteome</keyword>
<evidence type="ECO:0000313" key="2">
    <source>
        <dbReference type="EMBL" id="KAI1702266.1"/>
    </source>
</evidence>
<organism evidence="2 3">
    <name type="scientific">Ditylenchus destructor</name>
    <dbReference type="NCBI Taxonomy" id="166010"/>
    <lineage>
        <taxon>Eukaryota</taxon>
        <taxon>Metazoa</taxon>
        <taxon>Ecdysozoa</taxon>
        <taxon>Nematoda</taxon>
        <taxon>Chromadorea</taxon>
        <taxon>Rhabditida</taxon>
        <taxon>Tylenchina</taxon>
        <taxon>Tylenchomorpha</taxon>
        <taxon>Sphaerularioidea</taxon>
        <taxon>Anguinidae</taxon>
        <taxon>Anguininae</taxon>
        <taxon>Ditylenchus</taxon>
    </lineage>
</organism>
<evidence type="ECO:0000313" key="3">
    <source>
        <dbReference type="Proteomes" id="UP001201812"/>
    </source>
</evidence>
<evidence type="ECO:0000256" key="1">
    <source>
        <dbReference type="SAM" id="SignalP"/>
    </source>
</evidence>
<name>A0AAD4MQL5_9BILA</name>
<sequence length="208" mass="23794">MPNTVALFVVLFCFIAYFDGILEARNEEFASAIRQSECIISCFYSWKTPFDLVFLNTSVTEKINDPFQAPDEEPMNMCNGTAELLSCLKSSCEQGLLQYEALSLLTGIHLTYCRSGSDHALAEDFGVRFYRCLAKYKQLPVNPPPEKEEGSFIKDYTEYRAALFDTLADSEECQKDVFDAAKRYYILYFMISANKALQMVAHEHHFEL</sequence>
<dbReference type="AlphaFoldDB" id="A0AAD4MQL5"/>
<comment type="caution">
    <text evidence="2">The sequence shown here is derived from an EMBL/GenBank/DDBJ whole genome shotgun (WGS) entry which is preliminary data.</text>
</comment>
<protein>
    <submittedName>
        <fullName evidence="2">Uncharacterized protein</fullName>
    </submittedName>
</protein>
<dbReference type="EMBL" id="JAKKPZ010000102">
    <property type="protein sequence ID" value="KAI1702266.1"/>
    <property type="molecule type" value="Genomic_DNA"/>
</dbReference>
<proteinExistence type="predicted"/>
<gene>
    <name evidence="2" type="ORF">DdX_15605</name>
</gene>
<reference evidence="2" key="1">
    <citation type="submission" date="2022-01" db="EMBL/GenBank/DDBJ databases">
        <title>Genome Sequence Resource for Two Populations of Ditylenchus destructor, the Migratory Endoparasitic Phytonematode.</title>
        <authorList>
            <person name="Zhang H."/>
            <person name="Lin R."/>
            <person name="Xie B."/>
        </authorList>
    </citation>
    <scope>NUCLEOTIDE SEQUENCE</scope>
    <source>
        <strain evidence="2">BazhouSP</strain>
    </source>
</reference>